<accession>A0A0C9YCX3</accession>
<sequence length="150" mass="16630">EAQLKLGKNPVSSGNLGSVAWLAEGISIEDSQDQLRSELQQLPSLMSTRQGVKTSEKRQRLSSRINKFHSTGQAFLKSLEIDGTFIPQDDPAFCGQEDQEKEDGEFWEDDDGVLEALDEEVQELASELMSIWMPSSIGAAKLMSLAFMTF</sequence>
<organism evidence="1 2">
    <name type="scientific">Pisolithus microcarpus 441</name>
    <dbReference type="NCBI Taxonomy" id="765257"/>
    <lineage>
        <taxon>Eukaryota</taxon>
        <taxon>Fungi</taxon>
        <taxon>Dikarya</taxon>
        <taxon>Basidiomycota</taxon>
        <taxon>Agaricomycotina</taxon>
        <taxon>Agaricomycetes</taxon>
        <taxon>Agaricomycetidae</taxon>
        <taxon>Boletales</taxon>
        <taxon>Sclerodermatineae</taxon>
        <taxon>Pisolithaceae</taxon>
        <taxon>Pisolithus</taxon>
    </lineage>
</organism>
<keyword evidence="2" id="KW-1185">Reference proteome</keyword>
<dbReference type="AlphaFoldDB" id="A0A0C9YCX3"/>
<proteinExistence type="predicted"/>
<dbReference type="HOGENOM" id="CLU_103599_1_0_1"/>
<protein>
    <submittedName>
        <fullName evidence="1">Uncharacterized protein</fullName>
    </submittedName>
</protein>
<reference evidence="1 2" key="1">
    <citation type="submission" date="2014-04" db="EMBL/GenBank/DDBJ databases">
        <authorList>
            <consortium name="DOE Joint Genome Institute"/>
            <person name="Kuo A."/>
            <person name="Kohler A."/>
            <person name="Costa M.D."/>
            <person name="Nagy L.G."/>
            <person name="Floudas D."/>
            <person name="Copeland A."/>
            <person name="Barry K.W."/>
            <person name="Cichocki N."/>
            <person name="Veneault-Fourrey C."/>
            <person name="LaButti K."/>
            <person name="Lindquist E.A."/>
            <person name="Lipzen A."/>
            <person name="Lundell T."/>
            <person name="Morin E."/>
            <person name="Murat C."/>
            <person name="Sun H."/>
            <person name="Tunlid A."/>
            <person name="Henrissat B."/>
            <person name="Grigoriev I.V."/>
            <person name="Hibbett D.S."/>
            <person name="Martin F."/>
            <person name="Nordberg H.P."/>
            <person name="Cantor M.N."/>
            <person name="Hua S.X."/>
        </authorList>
    </citation>
    <scope>NUCLEOTIDE SEQUENCE [LARGE SCALE GENOMIC DNA]</scope>
    <source>
        <strain evidence="1 2">441</strain>
    </source>
</reference>
<evidence type="ECO:0000313" key="1">
    <source>
        <dbReference type="EMBL" id="KIK11699.1"/>
    </source>
</evidence>
<dbReference type="EMBL" id="KN834170">
    <property type="protein sequence ID" value="KIK11699.1"/>
    <property type="molecule type" value="Genomic_DNA"/>
</dbReference>
<gene>
    <name evidence="1" type="ORF">PISMIDRAFT_122264</name>
</gene>
<name>A0A0C9YCX3_9AGAM</name>
<feature type="non-terminal residue" evidence="1">
    <location>
        <position position="150"/>
    </location>
</feature>
<evidence type="ECO:0000313" key="2">
    <source>
        <dbReference type="Proteomes" id="UP000054018"/>
    </source>
</evidence>
<dbReference type="Proteomes" id="UP000054018">
    <property type="component" value="Unassembled WGS sequence"/>
</dbReference>
<reference evidence="2" key="2">
    <citation type="submission" date="2015-01" db="EMBL/GenBank/DDBJ databases">
        <title>Evolutionary Origins and Diversification of the Mycorrhizal Mutualists.</title>
        <authorList>
            <consortium name="DOE Joint Genome Institute"/>
            <consortium name="Mycorrhizal Genomics Consortium"/>
            <person name="Kohler A."/>
            <person name="Kuo A."/>
            <person name="Nagy L.G."/>
            <person name="Floudas D."/>
            <person name="Copeland A."/>
            <person name="Barry K.W."/>
            <person name="Cichocki N."/>
            <person name="Veneault-Fourrey C."/>
            <person name="LaButti K."/>
            <person name="Lindquist E.A."/>
            <person name="Lipzen A."/>
            <person name="Lundell T."/>
            <person name="Morin E."/>
            <person name="Murat C."/>
            <person name="Riley R."/>
            <person name="Ohm R."/>
            <person name="Sun H."/>
            <person name="Tunlid A."/>
            <person name="Henrissat B."/>
            <person name="Grigoriev I.V."/>
            <person name="Hibbett D.S."/>
            <person name="Martin F."/>
        </authorList>
    </citation>
    <scope>NUCLEOTIDE SEQUENCE [LARGE SCALE GENOMIC DNA]</scope>
    <source>
        <strain evidence="2">441</strain>
    </source>
</reference>
<dbReference type="OrthoDB" id="3265433at2759"/>